<sequence length="70" mass="8406">MKNKKDYKYCGYLYTKKLNKLDEMDKFLEIHGLLRLNHEEVENLSRPITRKKIELGIKNFSTKKMRTALS</sequence>
<name>A0A8C4LBY5_EQUAS</name>
<proteinExistence type="predicted"/>
<accession>A0A8C4LBY5</accession>
<dbReference type="Ensembl" id="ENSEAST00005007061.1">
    <property type="protein sequence ID" value="ENSEASP00005006459.1"/>
    <property type="gene ID" value="ENSEASG00005004779.1"/>
</dbReference>
<organism evidence="1">
    <name type="scientific">Equus asinus asinus</name>
    <dbReference type="NCBI Taxonomy" id="83772"/>
    <lineage>
        <taxon>Eukaryota</taxon>
        <taxon>Metazoa</taxon>
        <taxon>Chordata</taxon>
        <taxon>Craniata</taxon>
        <taxon>Vertebrata</taxon>
        <taxon>Euteleostomi</taxon>
        <taxon>Mammalia</taxon>
        <taxon>Eutheria</taxon>
        <taxon>Laurasiatheria</taxon>
        <taxon>Perissodactyla</taxon>
        <taxon>Equidae</taxon>
        <taxon>Equus</taxon>
    </lineage>
</organism>
<dbReference type="AlphaFoldDB" id="A0A8C4LBY5"/>
<reference evidence="1" key="1">
    <citation type="submission" date="2023-03" db="UniProtKB">
        <authorList>
            <consortium name="Ensembl"/>
        </authorList>
    </citation>
    <scope>IDENTIFICATION</scope>
</reference>
<protein>
    <submittedName>
        <fullName evidence="1">Uncharacterized protein</fullName>
    </submittedName>
</protein>
<evidence type="ECO:0000313" key="1">
    <source>
        <dbReference type="Ensembl" id="ENSEASP00005006459.1"/>
    </source>
</evidence>